<proteinExistence type="predicted"/>
<reference evidence="1 2" key="1">
    <citation type="submission" date="2024-04" db="EMBL/GenBank/DDBJ databases">
        <title>Phyllosticta paracitricarpa is synonymous to the EU quarantine fungus P. citricarpa based on phylogenomic analyses.</title>
        <authorList>
            <consortium name="Lawrence Berkeley National Laboratory"/>
            <person name="Van Ingen-Buijs V.A."/>
            <person name="Van Westerhoven A.C."/>
            <person name="Haridas S."/>
            <person name="Skiadas P."/>
            <person name="Martin F."/>
            <person name="Groenewald J.Z."/>
            <person name="Crous P.W."/>
            <person name="Seidl M.F."/>
        </authorList>
    </citation>
    <scope>NUCLEOTIDE SEQUENCE [LARGE SCALE GENOMIC DNA]</scope>
    <source>
        <strain evidence="1 2">CBS 123374</strain>
    </source>
</reference>
<dbReference type="PANTHER" id="PTHR47843:SF5">
    <property type="entry name" value="BTB_POZ DOMAIN PROTEIN"/>
    <property type="match status" value="1"/>
</dbReference>
<comment type="caution">
    <text evidence="1">The sequence shown here is derived from an EMBL/GenBank/DDBJ whole genome shotgun (WGS) entry which is preliminary data.</text>
</comment>
<dbReference type="CDD" id="cd18186">
    <property type="entry name" value="BTB_POZ_ZBTB_KLHL-like"/>
    <property type="match status" value="1"/>
</dbReference>
<protein>
    <recommendedName>
        <fullName evidence="3">BTB domain-containing protein</fullName>
    </recommendedName>
</protein>
<dbReference type="EMBL" id="JBBWRZ010000008">
    <property type="protein sequence ID" value="KAK8230588.1"/>
    <property type="molecule type" value="Genomic_DNA"/>
</dbReference>
<sequence>MSFSSVSTASTSLDIDCDVSRAVSTRTRQQMQELFLKNHEDKGPPDITIRTSDGGEWHVHREVLSGCPFLDKAANGLFKEGTSGVIELPNDPPSAVMILLEHLCCGWTKMRHPDLTNQREQAMSFFYLEVFNISITYDMPQLRKQARACFEPTMVGLAHKGFIDVIPRAVTVTWQNPLEDEDAMKQLLIDVSADRVELLLRHTEFLEVMLAFRDYRMGVFEAKQNEATLTHLHMWELQNYRKVVRMRTTEMKCPNRRCQVMLCFPYWPVTHHVYCIGCRKTTDAALWSIRRSSAVLTGGDVKMLDD</sequence>
<name>A0ABR1YJ91_9PEZI</name>
<gene>
    <name evidence="1" type="ORF">HDK90DRAFT_526877</name>
</gene>
<evidence type="ECO:0000313" key="1">
    <source>
        <dbReference type="EMBL" id="KAK8230588.1"/>
    </source>
</evidence>
<accession>A0ABR1YJ91</accession>
<evidence type="ECO:0000313" key="2">
    <source>
        <dbReference type="Proteomes" id="UP001492380"/>
    </source>
</evidence>
<keyword evidence="2" id="KW-1185">Reference proteome</keyword>
<dbReference type="Gene3D" id="3.30.710.10">
    <property type="entry name" value="Potassium Channel Kv1.1, Chain A"/>
    <property type="match status" value="1"/>
</dbReference>
<dbReference type="SUPFAM" id="SSF54695">
    <property type="entry name" value="POZ domain"/>
    <property type="match status" value="1"/>
</dbReference>
<dbReference type="Proteomes" id="UP001492380">
    <property type="component" value="Unassembled WGS sequence"/>
</dbReference>
<organism evidence="1 2">
    <name type="scientific">Phyllosticta capitalensis</name>
    <dbReference type="NCBI Taxonomy" id="121624"/>
    <lineage>
        <taxon>Eukaryota</taxon>
        <taxon>Fungi</taxon>
        <taxon>Dikarya</taxon>
        <taxon>Ascomycota</taxon>
        <taxon>Pezizomycotina</taxon>
        <taxon>Dothideomycetes</taxon>
        <taxon>Dothideomycetes incertae sedis</taxon>
        <taxon>Botryosphaeriales</taxon>
        <taxon>Phyllostictaceae</taxon>
        <taxon>Phyllosticta</taxon>
    </lineage>
</organism>
<dbReference type="PANTHER" id="PTHR47843">
    <property type="entry name" value="BTB DOMAIN-CONTAINING PROTEIN-RELATED"/>
    <property type="match status" value="1"/>
</dbReference>
<dbReference type="InterPro" id="IPR011333">
    <property type="entry name" value="SKP1/BTB/POZ_sf"/>
</dbReference>
<evidence type="ECO:0008006" key="3">
    <source>
        <dbReference type="Google" id="ProtNLM"/>
    </source>
</evidence>